<dbReference type="Pfam" id="PF01648">
    <property type="entry name" value="ACPS"/>
    <property type="match status" value="1"/>
</dbReference>
<evidence type="ECO:0000259" key="3">
    <source>
        <dbReference type="Pfam" id="PF01648"/>
    </source>
</evidence>
<sequence>MWWIDPKDAPGWWEELLSEPERARADSFHQPAARRRFTVATALLKLAVATSAGGDPFDVELRRRCPDCRRPHGRPEVAGGTPHVSISHSGDRVGVALCADGPVGVDVEQVTPDVDVESMLRFVLGEAERAAFGGIRGERARLEAFLRCWTRKESVLKATGDGLRVPMTDVTLGGPHERARLIGFTGRPELVGTAQIADLRPGAGYVGAVTVLSPRPVRVWELDGADAFVTAARPADG</sequence>
<evidence type="ECO:0000313" key="4">
    <source>
        <dbReference type="EMBL" id="BCB89693.1"/>
    </source>
</evidence>
<name>A0A6F8YUN5_9ACTN</name>
<reference evidence="4 5" key="2">
    <citation type="submission" date="2020-03" db="EMBL/GenBank/DDBJ databases">
        <authorList>
            <person name="Ichikawa N."/>
            <person name="Kimura A."/>
            <person name="Kitahashi Y."/>
            <person name="Uohara A."/>
        </authorList>
    </citation>
    <scope>NUCLEOTIDE SEQUENCE [LARGE SCALE GENOMIC DNA]</scope>
    <source>
        <strain evidence="4 5">NBRC 105367</strain>
    </source>
</reference>
<dbReference type="Proteomes" id="UP000503011">
    <property type="component" value="Chromosome"/>
</dbReference>
<evidence type="ECO:0000313" key="5">
    <source>
        <dbReference type="Proteomes" id="UP000503011"/>
    </source>
</evidence>
<dbReference type="InterPro" id="IPR050559">
    <property type="entry name" value="P-Pant_transferase_sf"/>
</dbReference>
<dbReference type="GO" id="GO:0005829">
    <property type="term" value="C:cytosol"/>
    <property type="evidence" value="ECO:0007669"/>
    <property type="project" value="TreeGrafter"/>
</dbReference>
<dbReference type="GO" id="GO:0008897">
    <property type="term" value="F:holo-[acyl-carrier-protein] synthase activity"/>
    <property type="evidence" value="ECO:0007669"/>
    <property type="project" value="InterPro"/>
</dbReference>
<reference evidence="4 5" key="1">
    <citation type="submission" date="2020-03" db="EMBL/GenBank/DDBJ databases">
        <title>Whole genome shotgun sequence of Phytohabitans suffuscus NBRC 105367.</title>
        <authorList>
            <person name="Komaki H."/>
            <person name="Tamura T."/>
        </authorList>
    </citation>
    <scope>NUCLEOTIDE SEQUENCE [LARGE SCALE GENOMIC DNA]</scope>
    <source>
        <strain evidence="4 5">NBRC 105367</strain>
    </source>
</reference>
<dbReference type="SUPFAM" id="SSF56214">
    <property type="entry name" value="4'-phosphopantetheinyl transferase"/>
    <property type="match status" value="2"/>
</dbReference>
<accession>A0A6F8YUN5</accession>
<organism evidence="4 5">
    <name type="scientific">Phytohabitans suffuscus</name>
    <dbReference type="NCBI Taxonomy" id="624315"/>
    <lineage>
        <taxon>Bacteria</taxon>
        <taxon>Bacillati</taxon>
        <taxon>Actinomycetota</taxon>
        <taxon>Actinomycetes</taxon>
        <taxon>Micromonosporales</taxon>
        <taxon>Micromonosporaceae</taxon>
    </lineage>
</organism>
<keyword evidence="2 4" id="KW-0808">Transferase</keyword>
<dbReference type="AlphaFoldDB" id="A0A6F8YUN5"/>
<gene>
    <name evidence="4" type="primary">sfp</name>
    <name evidence="4" type="ORF">Psuf_070060</name>
</gene>
<comment type="similarity">
    <text evidence="1">Belongs to the P-Pant transferase superfamily. Gsp/Sfp/HetI/AcpT family.</text>
</comment>
<dbReference type="PANTHER" id="PTHR12215">
    <property type="entry name" value="PHOSPHOPANTETHEINE TRANSFERASE"/>
    <property type="match status" value="1"/>
</dbReference>
<feature type="domain" description="4'-phosphopantetheinyl transferase" evidence="3">
    <location>
        <begin position="102"/>
        <end position="186"/>
    </location>
</feature>
<dbReference type="KEGG" id="psuu:Psuf_070060"/>
<dbReference type="Gene3D" id="3.90.470.20">
    <property type="entry name" value="4'-phosphopantetheinyl transferase domain"/>
    <property type="match status" value="1"/>
</dbReference>
<dbReference type="GO" id="GO:0019878">
    <property type="term" value="P:lysine biosynthetic process via aminoadipic acid"/>
    <property type="evidence" value="ECO:0007669"/>
    <property type="project" value="TreeGrafter"/>
</dbReference>
<dbReference type="InterPro" id="IPR037143">
    <property type="entry name" value="4-PPantetheinyl_Trfase_dom_sf"/>
</dbReference>
<proteinExistence type="inferred from homology"/>
<dbReference type="GO" id="GO:0000287">
    <property type="term" value="F:magnesium ion binding"/>
    <property type="evidence" value="ECO:0007669"/>
    <property type="project" value="InterPro"/>
</dbReference>
<evidence type="ECO:0000256" key="1">
    <source>
        <dbReference type="ARBA" id="ARBA00010990"/>
    </source>
</evidence>
<dbReference type="InterPro" id="IPR008278">
    <property type="entry name" value="4-PPantetheinyl_Trfase_dom"/>
</dbReference>
<evidence type="ECO:0000256" key="2">
    <source>
        <dbReference type="ARBA" id="ARBA00022679"/>
    </source>
</evidence>
<dbReference type="PANTHER" id="PTHR12215:SF10">
    <property type="entry name" value="L-AMINOADIPATE-SEMIALDEHYDE DEHYDROGENASE-PHOSPHOPANTETHEINYL TRANSFERASE"/>
    <property type="match status" value="1"/>
</dbReference>
<dbReference type="EMBL" id="AP022871">
    <property type="protein sequence ID" value="BCB89693.1"/>
    <property type="molecule type" value="Genomic_DNA"/>
</dbReference>
<keyword evidence="5" id="KW-1185">Reference proteome</keyword>
<protein>
    <submittedName>
        <fullName evidence="4">4'-phosphopantetheinyl transferase</fullName>
    </submittedName>
</protein>